<evidence type="ECO:0000313" key="1">
    <source>
        <dbReference type="EMBL" id="MFD2067945.1"/>
    </source>
</evidence>
<protein>
    <submittedName>
        <fullName evidence="1">Uncharacterized protein</fullName>
    </submittedName>
</protein>
<gene>
    <name evidence="1" type="ORF">ACFSKU_13705</name>
</gene>
<proteinExistence type="predicted"/>
<keyword evidence="2" id="KW-1185">Reference proteome</keyword>
<dbReference type="EMBL" id="JBHUHV010000039">
    <property type="protein sequence ID" value="MFD2067945.1"/>
    <property type="molecule type" value="Genomic_DNA"/>
</dbReference>
<evidence type="ECO:0000313" key="2">
    <source>
        <dbReference type="Proteomes" id="UP001597369"/>
    </source>
</evidence>
<organism evidence="1 2">
    <name type="scientific">Pontibacter silvestris</name>
    <dbReference type="NCBI Taxonomy" id="2305183"/>
    <lineage>
        <taxon>Bacteria</taxon>
        <taxon>Pseudomonadati</taxon>
        <taxon>Bacteroidota</taxon>
        <taxon>Cytophagia</taxon>
        <taxon>Cytophagales</taxon>
        <taxon>Hymenobacteraceae</taxon>
        <taxon>Pontibacter</taxon>
    </lineage>
</organism>
<comment type="caution">
    <text evidence="1">The sequence shown here is derived from an EMBL/GenBank/DDBJ whole genome shotgun (WGS) entry which is preliminary data.</text>
</comment>
<accession>A0ABW4X194</accession>
<sequence>MKMLLNIILYFIPVLAFAQVPEVSWGPAIDREPRELRHIAIVGTVTNGFYAVYEEEGQVTLERYNEQNLRIWATALRPTTPTGQPSEFVQMQLLQGKLYMLSKVLYDGITILFAQEIDANGNYSADIQPIATGNASNSIRIASTPNATLVIFSGEKEQGLTATLLNAKLKQQWSKVLPIQGLVQETAMQEDGTSFILEKTSAPAAEAFQLHRLNSKNGKSEIFNLSNKNPDYRPLNAKLVITPRQSITVAGYMVPASNKVTTHQPEPVGTFFCSFNKGSLKKPSSAFTPFDSSFTSTFKPHKPDSGETQRLRSLTPKQLLALKDGGAILIGEVTSKTVNNTDIIIMRLRNNDSIIYTTNVGKRQTSPNDLSTPGSYFATALSDTLQLVCSDTERTYTGQQDTTVTGNPTDIQKMPFLITVFPDGKQQVSSLPQSQIDKRKEFHLRPGTSYKVSPREFIVFGVGEGYYKYGRLRF</sequence>
<reference evidence="2" key="1">
    <citation type="journal article" date="2019" name="Int. J. Syst. Evol. Microbiol.">
        <title>The Global Catalogue of Microorganisms (GCM) 10K type strain sequencing project: providing services to taxonomists for standard genome sequencing and annotation.</title>
        <authorList>
            <consortium name="The Broad Institute Genomics Platform"/>
            <consortium name="The Broad Institute Genome Sequencing Center for Infectious Disease"/>
            <person name="Wu L."/>
            <person name="Ma J."/>
        </authorList>
    </citation>
    <scope>NUCLEOTIDE SEQUENCE [LARGE SCALE GENOMIC DNA]</scope>
    <source>
        <strain evidence="2">JCM 16545</strain>
    </source>
</reference>
<dbReference type="Proteomes" id="UP001597369">
    <property type="component" value="Unassembled WGS sequence"/>
</dbReference>
<name>A0ABW4X194_9BACT</name>
<dbReference type="RefSeq" id="WP_229958451.1">
    <property type="nucleotide sequence ID" value="NZ_JAJJWI010000003.1"/>
</dbReference>